<evidence type="ECO:0000256" key="2">
    <source>
        <dbReference type="ARBA" id="ARBA00024322"/>
    </source>
</evidence>
<keyword evidence="8" id="KW-1185">Reference proteome</keyword>
<comment type="similarity">
    <text evidence="4">Belongs to the bacterial microcompartments protein family.</text>
</comment>
<dbReference type="SUPFAM" id="SSF143414">
    <property type="entry name" value="CcmK-like"/>
    <property type="match status" value="1"/>
</dbReference>
<protein>
    <recommendedName>
        <fullName evidence="6">BMC domain-containing protein</fullName>
    </recommendedName>
</protein>
<gene>
    <name evidence="7" type="ORF">AWC35_20675</name>
</gene>
<dbReference type="EMBL" id="CP014136">
    <property type="protein sequence ID" value="ATA21565.1"/>
    <property type="molecule type" value="Genomic_DNA"/>
</dbReference>
<dbReference type="InterPro" id="IPR050575">
    <property type="entry name" value="BMC_shell"/>
</dbReference>
<proteinExistence type="inferred from homology"/>
<dbReference type="RefSeq" id="WP_095848145.1">
    <property type="nucleotide sequence ID" value="NZ_CP014136.1"/>
</dbReference>
<dbReference type="Pfam" id="PF00936">
    <property type="entry name" value="BMC"/>
    <property type="match status" value="1"/>
</dbReference>
<comment type="subcellular location">
    <subcellularLocation>
        <location evidence="2">Bacterial microcompartment</location>
    </subcellularLocation>
</comment>
<evidence type="ECO:0000313" key="7">
    <source>
        <dbReference type="EMBL" id="ATA21565.1"/>
    </source>
</evidence>
<dbReference type="Gene3D" id="3.30.70.1710">
    <property type="match status" value="1"/>
</dbReference>
<dbReference type="PANTHER" id="PTHR33941:SF11">
    <property type="entry name" value="BACTERIAL MICROCOMPARTMENT SHELL PROTEIN PDUJ"/>
    <property type="match status" value="1"/>
</dbReference>
<dbReference type="InterPro" id="IPR000249">
    <property type="entry name" value="BMC_dom"/>
</dbReference>
<feature type="compositionally biased region" description="Low complexity" evidence="5">
    <location>
        <begin position="129"/>
        <end position="142"/>
    </location>
</feature>
<keyword evidence="3" id="KW-1283">Bacterial microcompartment</keyword>
<feature type="region of interest" description="Disordered" evidence="5">
    <location>
        <begin position="125"/>
        <end position="170"/>
    </location>
</feature>
<dbReference type="Proteomes" id="UP000217182">
    <property type="component" value="Chromosome"/>
</dbReference>
<dbReference type="GO" id="GO:0031469">
    <property type="term" value="C:bacterial microcompartment"/>
    <property type="evidence" value="ECO:0007669"/>
    <property type="project" value="UniProtKB-SubCell"/>
</dbReference>
<evidence type="ECO:0000313" key="8">
    <source>
        <dbReference type="Proteomes" id="UP000217182"/>
    </source>
</evidence>
<evidence type="ECO:0000256" key="1">
    <source>
        <dbReference type="ARBA" id="ARBA00004836"/>
    </source>
</evidence>
<dbReference type="PANTHER" id="PTHR33941">
    <property type="entry name" value="PROPANEDIOL UTILIZATION PROTEIN PDUA"/>
    <property type="match status" value="1"/>
</dbReference>
<feature type="domain" description="BMC" evidence="6">
    <location>
        <begin position="5"/>
        <end position="90"/>
    </location>
</feature>
<dbReference type="CDD" id="cd07045">
    <property type="entry name" value="BMC_CcmK_like"/>
    <property type="match status" value="1"/>
</dbReference>
<organism evidence="7 8">
    <name type="scientific">Gibbsiella quercinecans</name>
    <dbReference type="NCBI Taxonomy" id="929813"/>
    <lineage>
        <taxon>Bacteria</taxon>
        <taxon>Pseudomonadati</taxon>
        <taxon>Pseudomonadota</taxon>
        <taxon>Gammaproteobacteria</taxon>
        <taxon>Enterobacterales</taxon>
        <taxon>Yersiniaceae</taxon>
        <taxon>Gibbsiella</taxon>
    </lineage>
</organism>
<name>A0A250B636_9GAMM</name>
<sequence length="170" mass="16808">MTGQSLGLIETVGLAAAIAAADAAVKSANVSLVGYELTKGGGLVTVKLEGEVGAINAAVAAAIVAAGKVGQVYGHRVIARTAQHIASLVHSAETIGQAPAQQAPATPASDKIPVVNVEPDLATSCLESVEATPQPTAAEAPPAVEPPAAEPEPDGVKKNTRPTAKKGGNK</sequence>
<evidence type="ECO:0000259" key="6">
    <source>
        <dbReference type="PROSITE" id="PS51930"/>
    </source>
</evidence>
<evidence type="ECO:0000256" key="5">
    <source>
        <dbReference type="SAM" id="MobiDB-lite"/>
    </source>
</evidence>
<dbReference type="SMART" id="SM00877">
    <property type="entry name" value="BMC"/>
    <property type="match status" value="1"/>
</dbReference>
<dbReference type="AlphaFoldDB" id="A0A250B636"/>
<evidence type="ECO:0000256" key="3">
    <source>
        <dbReference type="ARBA" id="ARBA00024446"/>
    </source>
</evidence>
<feature type="compositionally biased region" description="Basic residues" evidence="5">
    <location>
        <begin position="158"/>
        <end position="170"/>
    </location>
</feature>
<evidence type="ECO:0000256" key="4">
    <source>
        <dbReference type="PROSITE-ProRule" id="PRU01278"/>
    </source>
</evidence>
<dbReference type="PROSITE" id="PS51930">
    <property type="entry name" value="BMC_2"/>
    <property type="match status" value="1"/>
</dbReference>
<accession>A0A250B636</accession>
<dbReference type="KEGG" id="gqu:AWC35_20675"/>
<dbReference type="InterPro" id="IPR044872">
    <property type="entry name" value="CcmK/CsoS1_BMC"/>
</dbReference>
<comment type="pathway">
    <text evidence="1">Polyol metabolism; 1,2-propanediol degradation.</text>
</comment>
<dbReference type="InterPro" id="IPR037233">
    <property type="entry name" value="CcmK-like_sf"/>
</dbReference>
<reference evidence="7 8" key="1">
    <citation type="submission" date="2016-01" db="EMBL/GenBank/DDBJ databases">
        <authorList>
            <person name="Oliw E.H."/>
        </authorList>
    </citation>
    <scope>NUCLEOTIDE SEQUENCE [LARGE SCALE GENOMIC DNA]</scope>
    <source>
        <strain evidence="7 8">FRB97</strain>
    </source>
</reference>